<dbReference type="Pfam" id="PF06280">
    <property type="entry name" value="fn3_5"/>
    <property type="match status" value="1"/>
</dbReference>
<dbReference type="Proteomes" id="UP001175261">
    <property type="component" value="Unassembled WGS sequence"/>
</dbReference>
<dbReference type="PANTHER" id="PTHR43806:SF66">
    <property type="entry name" value="SERIN ENDOPEPTIDASE"/>
    <property type="match status" value="1"/>
</dbReference>
<name>A0AA39L442_SARSR</name>
<dbReference type="CDD" id="cd07489">
    <property type="entry name" value="Peptidases_S8_5"/>
    <property type="match status" value="1"/>
</dbReference>
<dbReference type="EMBL" id="JAPDFR010000009">
    <property type="protein sequence ID" value="KAK0383448.1"/>
    <property type="molecule type" value="Genomic_DNA"/>
</dbReference>
<evidence type="ECO:0000256" key="7">
    <source>
        <dbReference type="PROSITE-ProRule" id="PRU01240"/>
    </source>
</evidence>
<comment type="caution">
    <text evidence="11">The sequence shown here is derived from an EMBL/GenBank/DDBJ whole genome shotgun (WGS) entry which is preliminary data.</text>
</comment>
<dbReference type="InterPro" id="IPR015500">
    <property type="entry name" value="Peptidase_S8_subtilisin-rel"/>
</dbReference>
<evidence type="ECO:0000313" key="11">
    <source>
        <dbReference type="EMBL" id="KAK0383448.1"/>
    </source>
</evidence>
<keyword evidence="4 7" id="KW-0378">Hydrolase</keyword>
<evidence type="ECO:0000256" key="5">
    <source>
        <dbReference type="ARBA" id="ARBA00022825"/>
    </source>
</evidence>
<feature type="domain" description="C5a peptidase/Subtilisin-like protease SBT2-like Fn3-like" evidence="10">
    <location>
        <begin position="509"/>
        <end position="626"/>
    </location>
</feature>
<protein>
    <recommendedName>
        <fullName evidence="13">Minor extracellular protease vpr</fullName>
    </recommendedName>
</protein>
<evidence type="ECO:0000259" key="9">
    <source>
        <dbReference type="Pfam" id="PF00082"/>
    </source>
</evidence>
<dbReference type="GO" id="GO:0004252">
    <property type="term" value="F:serine-type endopeptidase activity"/>
    <property type="evidence" value="ECO:0007669"/>
    <property type="project" value="UniProtKB-UniRule"/>
</dbReference>
<feature type="domain" description="Peptidase S8/S53" evidence="9">
    <location>
        <begin position="55"/>
        <end position="441"/>
    </location>
</feature>
<dbReference type="GO" id="GO:0016020">
    <property type="term" value="C:membrane"/>
    <property type="evidence" value="ECO:0007669"/>
    <property type="project" value="InterPro"/>
</dbReference>
<dbReference type="AlphaFoldDB" id="A0AA39L442"/>
<dbReference type="GO" id="GO:0006508">
    <property type="term" value="P:proteolysis"/>
    <property type="evidence" value="ECO:0007669"/>
    <property type="project" value="UniProtKB-KW"/>
</dbReference>
<dbReference type="PROSITE" id="PS00137">
    <property type="entry name" value="SUBTILASE_HIS"/>
    <property type="match status" value="1"/>
</dbReference>
<dbReference type="PROSITE" id="PS00138">
    <property type="entry name" value="SUBTILASE_SER"/>
    <property type="match status" value="1"/>
</dbReference>
<dbReference type="InterPro" id="IPR023827">
    <property type="entry name" value="Peptidase_S8_Asp-AS"/>
</dbReference>
<evidence type="ECO:0000256" key="1">
    <source>
        <dbReference type="ARBA" id="ARBA00011073"/>
    </source>
</evidence>
<accession>A0AA39L442</accession>
<sequence>MLEDDDNFARAWPVSAIKLGEKMDRTPFSDIVNATSYRPHSLTGVDTLHKAGIRGKGVTIGVVDTGVDYTHPDIGGGIGPDRTVVGGTDLVGDGCWPNARCPKEPDNDFMDFDGHGTHVSGIIAGRSRWFTGVAPDAKLRMYKVFSKAGWVTDDVLIDAFLAAYEDGVDIITASIGSPSGWENTPWGLVADRIVDHGVVVTIAAGNDGSMGPFLVGNGGSARNALTVASVEPEWIPEVALDVTFRGAGETETSRVGHSGKGAPLPSRVHDWPVVHLGSACDLPADLNLTGKVALVEDFFCSAPKKEDEILAKGGEFVLLFNPKVPDDGGLFNGDWRLLAPAFIGDEQGQAMAAALDDGFNLTVTSPKEVEITATPNPLQKAPAWYTSFGGTWEMGVKPDIAAPGSYILSLGLDHNYEVMSGTSMATPYIAGIAALYISKFGGRAKHGDDFAKMLQSRIKASGEFVPWVDDDGVPLGAGLPAPVTLVGNGIVNASKVLGSSTQISLPSFALNDTHHFSRYQRLYITNNSPQEVLYTFEIEPAGGYEAYEWRDNQPIALVQREIVARPLEIVPKVKFPSGKQRLSPGQTKRLEFVFEVPQGLNAANIPVYSGKVVLKGSNGDRISIPYAGEISFDLALNSQDFPKLQASLAFGSPQVRWDIFDSDWKERQWKYPPVPGQNGFVGAATGWRWANDTPGAAFDPGKDSEDDIVTFPMMRMVKSAPYNLWWLGRLANGSDITPGNYSMRIAALAPFGNPYASDNWDVWKTPVFEVLPKPKS</sequence>
<evidence type="ECO:0000256" key="8">
    <source>
        <dbReference type="RuleBase" id="RU003355"/>
    </source>
</evidence>
<proteinExistence type="inferred from homology"/>
<dbReference type="InterPro" id="IPR022398">
    <property type="entry name" value="Peptidase_S8_His-AS"/>
</dbReference>
<gene>
    <name evidence="11" type="ORF">NLU13_9359</name>
</gene>
<keyword evidence="3" id="KW-0732">Signal</keyword>
<feature type="active site" description="Charge relay system" evidence="6 7">
    <location>
        <position position="423"/>
    </location>
</feature>
<dbReference type="InterPro" id="IPR000209">
    <property type="entry name" value="Peptidase_S8/S53_dom"/>
</dbReference>
<keyword evidence="12" id="KW-1185">Reference proteome</keyword>
<evidence type="ECO:0000256" key="2">
    <source>
        <dbReference type="ARBA" id="ARBA00022670"/>
    </source>
</evidence>
<dbReference type="PRINTS" id="PR00723">
    <property type="entry name" value="SUBTILISIN"/>
</dbReference>
<evidence type="ECO:0000256" key="4">
    <source>
        <dbReference type="ARBA" id="ARBA00022801"/>
    </source>
</evidence>
<evidence type="ECO:0000313" key="12">
    <source>
        <dbReference type="Proteomes" id="UP001175261"/>
    </source>
</evidence>
<keyword evidence="5 7" id="KW-0720">Serine protease</keyword>
<dbReference type="Pfam" id="PF00082">
    <property type="entry name" value="Peptidase_S8"/>
    <property type="match status" value="1"/>
</dbReference>
<evidence type="ECO:0008006" key="13">
    <source>
        <dbReference type="Google" id="ProtNLM"/>
    </source>
</evidence>
<dbReference type="InterPro" id="IPR034187">
    <property type="entry name" value="Peptidases_S8_5"/>
</dbReference>
<dbReference type="Gene3D" id="3.40.50.200">
    <property type="entry name" value="Peptidase S8/S53 domain"/>
    <property type="match status" value="2"/>
</dbReference>
<dbReference type="PROSITE" id="PS51892">
    <property type="entry name" value="SUBTILASE"/>
    <property type="match status" value="1"/>
</dbReference>
<dbReference type="PANTHER" id="PTHR43806">
    <property type="entry name" value="PEPTIDASE S8"/>
    <property type="match status" value="1"/>
</dbReference>
<dbReference type="InterPro" id="IPR010435">
    <property type="entry name" value="C5a/SBT2-like_Fn3"/>
</dbReference>
<evidence type="ECO:0000259" key="10">
    <source>
        <dbReference type="Pfam" id="PF06280"/>
    </source>
</evidence>
<feature type="active site" description="Charge relay system" evidence="6 7">
    <location>
        <position position="64"/>
    </location>
</feature>
<organism evidence="11 12">
    <name type="scientific">Sarocladium strictum</name>
    <name type="common">Black bundle disease fungus</name>
    <name type="synonym">Acremonium strictum</name>
    <dbReference type="NCBI Taxonomy" id="5046"/>
    <lineage>
        <taxon>Eukaryota</taxon>
        <taxon>Fungi</taxon>
        <taxon>Dikarya</taxon>
        <taxon>Ascomycota</taxon>
        <taxon>Pezizomycotina</taxon>
        <taxon>Sordariomycetes</taxon>
        <taxon>Hypocreomycetidae</taxon>
        <taxon>Hypocreales</taxon>
        <taxon>Sarocladiaceae</taxon>
        <taxon>Sarocladium</taxon>
    </lineage>
</organism>
<dbReference type="InterPro" id="IPR036852">
    <property type="entry name" value="Peptidase_S8/S53_dom_sf"/>
</dbReference>
<dbReference type="InterPro" id="IPR050131">
    <property type="entry name" value="Peptidase_S8_subtilisin-like"/>
</dbReference>
<dbReference type="SUPFAM" id="SSF52743">
    <property type="entry name" value="Subtilisin-like"/>
    <property type="match status" value="1"/>
</dbReference>
<dbReference type="InterPro" id="IPR023828">
    <property type="entry name" value="Peptidase_S8_Ser-AS"/>
</dbReference>
<keyword evidence="2 7" id="KW-0645">Protease</keyword>
<reference evidence="11" key="1">
    <citation type="submission" date="2022-10" db="EMBL/GenBank/DDBJ databases">
        <title>Determination and structural analysis of whole genome sequence of Sarocladium strictum F4-1.</title>
        <authorList>
            <person name="Hu L."/>
            <person name="Jiang Y."/>
        </authorList>
    </citation>
    <scope>NUCLEOTIDE SEQUENCE</scope>
    <source>
        <strain evidence="11">F4-1</strain>
    </source>
</reference>
<feature type="active site" description="Charge relay system" evidence="6 7">
    <location>
        <position position="115"/>
    </location>
</feature>
<evidence type="ECO:0000256" key="3">
    <source>
        <dbReference type="ARBA" id="ARBA00022729"/>
    </source>
</evidence>
<dbReference type="PROSITE" id="PS00136">
    <property type="entry name" value="SUBTILASE_ASP"/>
    <property type="match status" value="1"/>
</dbReference>
<evidence type="ECO:0000256" key="6">
    <source>
        <dbReference type="PIRSR" id="PIRSR615500-1"/>
    </source>
</evidence>
<comment type="similarity">
    <text evidence="1 7 8">Belongs to the peptidase S8 family.</text>
</comment>